<feature type="region of interest" description="Disordered" evidence="1">
    <location>
        <begin position="823"/>
        <end position="857"/>
    </location>
</feature>
<evidence type="ECO:0000256" key="1">
    <source>
        <dbReference type="SAM" id="MobiDB-lite"/>
    </source>
</evidence>
<evidence type="ECO:0000313" key="3">
    <source>
        <dbReference type="Proteomes" id="UP000054350"/>
    </source>
</evidence>
<organism evidence="2 3">
    <name type="scientific">Allomyces macrogynus (strain ATCC 38327)</name>
    <name type="common">Allomyces javanicus var. macrogynus</name>
    <dbReference type="NCBI Taxonomy" id="578462"/>
    <lineage>
        <taxon>Eukaryota</taxon>
        <taxon>Fungi</taxon>
        <taxon>Fungi incertae sedis</taxon>
        <taxon>Blastocladiomycota</taxon>
        <taxon>Blastocladiomycetes</taxon>
        <taxon>Blastocladiales</taxon>
        <taxon>Blastocladiaceae</taxon>
        <taxon>Allomyces</taxon>
    </lineage>
</organism>
<feature type="region of interest" description="Disordered" evidence="1">
    <location>
        <begin position="1"/>
        <end position="39"/>
    </location>
</feature>
<feature type="compositionally biased region" description="Low complexity" evidence="1">
    <location>
        <begin position="823"/>
        <end position="837"/>
    </location>
</feature>
<feature type="region of interest" description="Disordered" evidence="1">
    <location>
        <begin position="616"/>
        <end position="761"/>
    </location>
</feature>
<evidence type="ECO:0000313" key="2">
    <source>
        <dbReference type="EMBL" id="KNE54772.1"/>
    </source>
</evidence>
<dbReference type="OrthoDB" id="5584417at2759"/>
<gene>
    <name evidence="2" type="ORF">AMAG_00726</name>
</gene>
<reference evidence="3" key="2">
    <citation type="submission" date="2009-11" db="EMBL/GenBank/DDBJ databases">
        <title>The Genome Sequence of Allomyces macrogynus strain ATCC 38327.</title>
        <authorList>
            <consortium name="The Broad Institute Genome Sequencing Platform"/>
            <person name="Russ C."/>
            <person name="Cuomo C."/>
            <person name="Shea T."/>
            <person name="Young S.K."/>
            <person name="Zeng Q."/>
            <person name="Koehrsen M."/>
            <person name="Haas B."/>
            <person name="Borodovsky M."/>
            <person name="Guigo R."/>
            <person name="Alvarado L."/>
            <person name="Berlin A."/>
            <person name="Borenstein D."/>
            <person name="Chen Z."/>
            <person name="Engels R."/>
            <person name="Freedman E."/>
            <person name="Gellesch M."/>
            <person name="Goldberg J."/>
            <person name="Griggs A."/>
            <person name="Gujja S."/>
            <person name="Heiman D."/>
            <person name="Hepburn T."/>
            <person name="Howarth C."/>
            <person name="Jen D."/>
            <person name="Larson L."/>
            <person name="Lewis B."/>
            <person name="Mehta T."/>
            <person name="Park D."/>
            <person name="Pearson M."/>
            <person name="Roberts A."/>
            <person name="Saif S."/>
            <person name="Shenoy N."/>
            <person name="Sisk P."/>
            <person name="Stolte C."/>
            <person name="Sykes S."/>
            <person name="Walk T."/>
            <person name="White J."/>
            <person name="Yandava C."/>
            <person name="Burger G."/>
            <person name="Gray M.W."/>
            <person name="Holland P.W.H."/>
            <person name="King N."/>
            <person name="Lang F.B.F."/>
            <person name="Roger A.J."/>
            <person name="Ruiz-Trillo I."/>
            <person name="Lander E."/>
            <person name="Nusbaum C."/>
        </authorList>
    </citation>
    <scope>NUCLEOTIDE SEQUENCE [LARGE SCALE GENOMIC DNA]</scope>
    <source>
        <strain evidence="3">ATCC 38327</strain>
    </source>
</reference>
<feature type="compositionally biased region" description="Low complexity" evidence="1">
    <location>
        <begin position="9"/>
        <end position="22"/>
    </location>
</feature>
<keyword evidence="3" id="KW-1185">Reference proteome</keyword>
<dbReference type="EMBL" id="GG745328">
    <property type="protein sequence ID" value="KNE54772.1"/>
    <property type="molecule type" value="Genomic_DNA"/>
</dbReference>
<accession>A0A0L0RWJ6</accession>
<proteinExistence type="predicted"/>
<name>A0A0L0RWJ6_ALLM3</name>
<dbReference type="VEuPathDB" id="FungiDB:AMAG_00726"/>
<feature type="compositionally biased region" description="Pro residues" evidence="1">
    <location>
        <begin position="693"/>
        <end position="720"/>
    </location>
</feature>
<feature type="region of interest" description="Disordered" evidence="1">
    <location>
        <begin position="308"/>
        <end position="339"/>
    </location>
</feature>
<sequence>MTLPRAHNAASARPLPAPARAPQGSPAMSWVDPTAPFIGPGPGPIRPTNGHTHAYAPGPPLHPAFAPAPHGYALNMYPGPVPGVPAPYGAPPAPPPPPPPTLAAANGPHDVPAWFRFSTDSPEPDHVDVLGAAAATAVPKPRWPSGHAASLASHASVPSLASHASLDSPIVASRAVPSAISADVSGTDQASPAPLSPFVTRNIWGPAPGAAVPLPSPAAVTAREEPKQVGLVAYQAALHQIGNALQQLAGSMGSSDGSVAPDLPTVTAPPAPASVSVPAPQPDLVSALTQPVPVPIVRSETSIATQTVDTAPTTTSTHVQTARRPFSTRRTQTDTTEMHAVHTQTRIKVKSMAVQTDAPEPPPPPPEPEPAPPVVPERVAAARESHVINHHREALLAVQNLRLPPFDPASDVPQVGWIGMFERACMALHLDKSLWHLAMLAHIPRSVATWVLSLSPPALPPTHDPMGPNAWDDYYRPMFTGMFLPPCDHGTLRTHIFVLMLKMGQQLGSSDPKKPWSSLDSWIDLVANFNCLLRHWPVALEHELFPPLNAETCKGNDGTPATMLHYIYEVTRRRLPWAQSVGMDPQPQCESAYMKCPHCSDLVRFPDPHDCRAQPVRDSPFKKLPPMVPLPEPAAAPVTDDASNNSRRSRAASQQELSPPGTDDALISNRRTRAASQQDLPPPPRPVSVSPLLAPPDPPIDDVAPPPSPPRPTTPSPPPISAAARSITRSLSPPPPAPHATHVPPAPAMDDLSTVSPLSSPIEPIPRLQDLIPPEFGIDVEDVLAGMRSAIEDRMGELVDDDEVLEPAPSASAADMVPVSRVPTGTHPTPAPATHDAAQSHPRSAPPPAAPVTTTSCPPVTVPRYHFSRQYQLQDAHMTVRVIDDRSMRSRATRAGLTSDPSLTAATEIVVPVATGTVGDVLDAYARHVPKGADRTTLLSAVYRKIVMGAGRAAVEAGVDGAGGGAAPWHAHLRHHDMWMYAEVAAASGEVLPPLPKAERKANSVLVLVKKVDGDPAFGHCHVPLHKTVRDTLPLLTAAVGTTPTKQMTVWEEVEDDNDNSKHCRPHLTWRKYGLVAGDILVLHDSPAGRPKLELQEPLPAADSKTARMVDLHRVCEGEVAVMGVPSSHGEMGRGGSGTGESWAQIVELSEFQL</sequence>
<dbReference type="STRING" id="578462.A0A0L0RWJ6"/>
<reference evidence="2 3" key="1">
    <citation type="submission" date="2009-11" db="EMBL/GenBank/DDBJ databases">
        <title>Annotation of Allomyces macrogynus ATCC 38327.</title>
        <authorList>
            <consortium name="The Broad Institute Genome Sequencing Platform"/>
            <person name="Russ C."/>
            <person name="Cuomo C."/>
            <person name="Burger G."/>
            <person name="Gray M.W."/>
            <person name="Holland P.W.H."/>
            <person name="King N."/>
            <person name="Lang F.B.F."/>
            <person name="Roger A.J."/>
            <person name="Ruiz-Trillo I."/>
            <person name="Young S.K."/>
            <person name="Zeng Q."/>
            <person name="Gargeya S."/>
            <person name="Fitzgerald M."/>
            <person name="Haas B."/>
            <person name="Abouelleil A."/>
            <person name="Alvarado L."/>
            <person name="Arachchi H.M."/>
            <person name="Berlin A."/>
            <person name="Chapman S.B."/>
            <person name="Gearin G."/>
            <person name="Goldberg J."/>
            <person name="Griggs A."/>
            <person name="Gujja S."/>
            <person name="Hansen M."/>
            <person name="Heiman D."/>
            <person name="Howarth C."/>
            <person name="Larimer J."/>
            <person name="Lui A."/>
            <person name="MacDonald P.J.P."/>
            <person name="McCowen C."/>
            <person name="Montmayeur A."/>
            <person name="Murphy C."/>
            <person name="Neiman D."/>
            <person name="Pearson M."/>
            <person name="Priest M."/>
            <person name="Roberts A."/>
            <person name="Saif S."/>
            <person name="Shea T."/>
            <person name="Sisk P."/>
            <person name="Stolte C."/>
            <person name="Sykes S."/>
            <person name="Wortman J."/>
            <person name="Nusbaum C."/>
            <person name="Birren B."/>
        </authorList>
    </citation>
    <scope>NUCLEOTIDE SEQUENCE [LARGE SCALE GENOMIC DNA]</scope>
    <source>
        <strain evidence="2 3">ATCC 38327</strain>
    </source>
</reference>
<feature type="compositionally biased region" description="Pro residues" evidence="1">
    <location>
        <begin position="359"/>
        <end position="374"/>
    </location>
</feature>
<feature type="region of interest" description="Disordered" evidence="1">
    <location>
        <begin position="351"/>
        <end position="374"/>
    </location>
</feature>
<dbReference type="AlphaFoldDB" id="A0A0L0RWJ6"/>
<dbReference type="Proteomes" id="UP000054350">
    <property type="component" value="Unassembled WGS sequence"/>
</dbReference>
<feature type="compositionally biased region" description="Low complexity" evidence="1">
    <location>
        <begin position="308"/>
        <end position="317"/>
    </location>
</feature>
<protein>
    <submittedName>
        <fullName evidence="2">Uncharacterized protein</fullName>
    </submittedName>
</protein>